<dbReference type="PANTHER" id="PTHR44590:SF3">
    <property type="entry name" value="CARBOXYLESTERASE TYPE B DOMAIN-CONTAINING PROTEIN"/>
    <property type="match status" value="1"/>
</dbReference>
<dbReference type="PROSITE" id="PS00941">
    <property type="entry name" value="CARBOXYLESTERASE_B_2"/>
    <property type="match status" value="1"/>
</dbReference>
<keyword evidence="3 4" id="KW-0378">Hydrolase</keyword>
<dbReference type="EC" id="3.1.1.-" evidence="4"/>
<sequence>MGVSSSYFGKTDLRSNAIETGYGKVVGKRYCVAEGKYADAFLGIPFAKPPIGDLRFKYPEPPDSWDGVRLCLKHGDRCAQKDLFLQYLQPRINASEDCLYLNVFAPSWDLPADQPSGRAVMVFIHGGGFVTHSSANYGDENICRHLCTKEVIVVTIQYRLGIFGFLATGDSNSIPNLGLWDQTLALKWVKENIKQFGGNPENITVFGQSAGGASADMLCLSPKSNKYFNKVIPIAGAVACPWAIKTVSEIRNTAIKQAKSCGWQPPSNVSDKEINKSLVDFLRQLPSKKLGVGLQMSTENDTFSASAYTPVLDGNFFPEPISELRKKLPKMLCMAGTCEYEALIFMALARGKLNIKNREKIIKTAVSDAKYNDAENLRKEIEELYFKNEMSKEEMLKSYATLLSKMFINRGVSIFAREMATAGHTVYLYSFQHFNNKCFGFLKFFFPFEGATHAGELPFLFGKSPETQFTMTEDDIAARENITTLFTNFAKYGNPNGKSDEKVWKPVSADGPLVYLGISAKDNMMKADYEDGQEEFWKKVEDSLKVTNAA</sequence>
<reference evidence="7" key="1">
    <citation type="submission" date="2017-02" db="UniProtKB">
        <authorList>
            <consortium name="WormBaseParasite"/>
        </authorList>
    </citation>
    <scope>IDENTIFICATION</scope>
</reference>
<evidence type="ECO:0000256" key="4">
    <source>
        <dbReference type="RuleBase" id="RU361235"/>
    </source>
</evidence>
<dbReference type="InterPro" id="IPR019826">
    <property type="entry name" value="Carboxylesterase_B_AS"/>
</dbReference>
<keyword evidence="6" id="KW-1185">Reference proteome</keyword>
<dbReference type="WBParaSite" id="SMUV_0000102101-mRNA-1">
    <property type="protein sequence ID" value="SMUV_0000102101-mRNA-1"/>
    <property type="gene ID" value="SMUV_0000102101"/>
</dbReference>
<evidence type="ECO:0000256" key="1">
    <source>
        <dbReference type="ARBA" id="ARBA00005964"/>
    </source>
</evidence>
<accession>A0A0N5AA55</accession>
<evidence type="ECO:0000313" key="6">
    <source>
        <dbReference type="Proteomes" id="UP000046393"/>
    </source>
</evidence>
<dbReference type="InterPro" id="IPR019819">
    <property type="entry name" value="Carboxylesterase_B_CS"/>
</dbReference>
<dbReference type="AlphaFoldDB" id="A0A0N5AA55"/>
<dbReference type="Gene3D" id="3.40.50.1820">
    <property type="entry name" value="alpha/beta hydrolase"/>
    <property type="match status" value="1"/>
</dbReference>
<dbReference type="ESTHER" id="9bila-a0a0n5aa55">
    <property type="family name" value="Carb_B_Nematoda"/>
</dbReference>
<name>A0A0N5AA55_9BILA</name>
<evidence type="ECO:0000313" key="7">
    <source>
        <dbReference type="WBParaSite" id="SMUV_0000102101-mRNA-1"/>
    </source>
</evidence>
<keyword evidence="2" id="KW-0719">Serine esterase</keyword>
<dbReference type="InterPro" id="IPR002018">
    <property type="entry name" value="CarbesteraseB"/>
</dbReference>
<proteinExistence type="inferred from homology"/>
<dbReference type="SUPFAM" id="SSF53474">
    <property type="entry name" value="alpha/beta-Hydrolases"/>
    <property type="match status" value="1"/>
</dbReference>
<dbReference type="GO" id="GO:0052689">
    <property type="term" value="F:carboxylic ester hydrolase activity"/>
    <property type="evidence" value="ECO:0007669"/>
    <property type="project" value="UniProtKB-KW"/>
</dbReference>
<dbReference type="PANTHER" id="PTHR44590">
    <property type="entry name" value="CARBOXYLIC ESTER HYDROLASE-RELATED"/>
    <property type="match status" value="1"/>
</dbReference>
<dbReference type="InterPro" id="IPR029058">
    <property type="entry name" value="AB_hydrolase_fold"/>
</dbReference>
<evidence type="ECO:0000256" key="3">
    <source>
        <dbReference type="ARBA" id="ARBA00022801"/>
    </source>
</evidence>
<evidence type="ECO:0000256" key="2">
    <source>
        <dbReference type="ARBA" id="ARBA00022487"/>
    </source>
</evidence>
<dbReference type="Pfam" id="PF00135">
    <property type="entry name" value="COesterase"/>
    <property type="match status" value="1"/>
</dbReference>
<dbReference type="PROSITE" id="PS00122">
    <property type="entry name" value="CARBOXYLESTERASE_B_1"/>
    <property type="match status" value="1"/>
</dbReference>
<organism evidence="6 7">
    <name type="scientific">Syphacia muris</name>
    <dbReference type="NCBI Taxonomy" id="451379"/>
    <lineage>
        <taxon>Eukaryota</taxon>
        <taxon>Metazoa</taxon>
        <taxon>Ecdysozoa</taxon>
        <taxon>Nematoda</taxon>
        <taxon>Chromadorea</taxon>
        <taxon>Rhabditida</taxon>
        <taxon>Spirurina</taxon>
        <taxon>Oxyuridomorpha</taxon>
        <taxon>Oxyuroidea</taxon>
        <taxon>Oxyuridae</taxon>
        <taxon>Syphacia</taxon>
    </lineage>
</organism>
<dbReference type="Proteomes" id="UP000046393">
    <property type="component" value="Unplaced"/>
</dbReference>
<protein>
    <recommendedName>
        <fullName evidence="4">Carboxylic ester hydrolase</fullName>
        <ecNumber evidence="4">3.1.1.-</ecNumber>
    </recommendedName>
</protein>
<feature type="domain" description="Carboxylesterase type B" evidence="5">
    <location>
        <begin position="15"/>
        <end position="537"/>
    </location>
</feature>
<dbReference type="STRING" id="451379.A0A0N5AA55"/>
<evidence type="ECO:0000259" key="5">
    <source>
        <dbReference type="Pfam" id="PF00135"/>
    </source>
</evidence>
<comment type="similarity">
    <text evidence="1 4">Belongs to the type-B carboxylesterase/lipase family.</text>
</comment>